<keyword evidence="2" id="KW-0238">DNA-binding</keyword>
<protein>
    <submittedName>
        <fullName evidence="5">Transcriptional regulator, AraC family</fullName>
    </submittedName>
</protein>
<dbReference type="PANTHER" id="PTHR47894">
    <property type="entry name" value="HTH-TYPE TRANSCRIPTIONAL REGULATOR GADX"/>
    <property type="match status" value="1"/>
</dbReference>
<evidence type="ECO:0000256" key="3">
    <source>
        <dbReference type="ARBA" id="ARBA00023163"/>
    </source>
</evidence>
<evidence type="ECO:0000256" key="2">
    <source>
        <dbReference type="ARBA" id="ARBA00023125"/>
    </source>
</evidence>
<evidence type="ECO:0000259" key="4">
    <source>
        <dbReference type="PROSITE" id="PS01124"/>
    </source>
</evidence>
<dbReference type="PROSITE" id="PS01124">
    <property type="entry name" value="HTH_ARAC_FAMILY_2"/>
    <property type="match status" value="1"/>
</dbReference>
<gene>
    <name evidence="5" type="ORF">BSIN_5420</name>
</gene>
<dbReference type="InterPro" id="IPR032687">
    <property type="entry name" value="AraC-type_N"/>
</dbReference>
<dbReference type="Pfam" id="PF12625">
    <property type="entry name" value="Arabinose_bd"/>
    <property type="match status" value="1"/>
</dbReference>
<reference evidence="5 6" key="1">
    <citation type="submission" date="2017-04" db="EMBL/GenBank/DDBJ databases">
        <authorList>
            <person name="Afonso C.L."/>
            <person name="Miller P.J."/>
            <person name="Scott M.A."/>
            <person name="Spackman E."/>
            <person name="Goraichik I."/>
            <person name="Dimitrov K.M."/>
            <person name="Suarez D.L."/>
            <person name="Swayne D.E."/>
        </authorList>
    </citation>
    <scope>NUCLEOTIDE SEQUENCE [LARGE SCALE GENOMIC DNA]</scope>
    <source>
        <strain evidence="5">LMG 28154</strain>
    </source>
</reference>
<dbReference type="SMART" id="SM00342">
    <property type="entry name" value="HTH_ARAC"/>
    <property type="match status" value="1"/>
</dbReference>
<evidence type="ECO:0000313" key="6">
    <source>
        <dbReference type="Proteomes" id="UP000198460"/>
    </source>
</evidence>
<organism evidence="5 6">
    <name type="scientific">Burkholderia singularis</name>
    <dbReference type="NCBI Taxonomy" id="1503053"/>
    <lineage>
        <taxon>Bacteria</taxon>
        <taxon>Pseudomonadati</taxon>
        <taxon>Pseudomonadota</taxon>
        <taxon>Betaproteobacteria</taxon>
        <taxon>Burkholderiales</taxon>
        <taxon>Burkholderiaceae</taxon>
        <taxon>Burkholderia</taxon>
        <taxon>pseudomallei group</taxon>
    </lineage>
</organism>
<dbReference type="InterPro" id="IPR009057">
    <property type="entry name" value="Homeodomain-like_sf"/>
</dbReference>
<accession>A0A238GZG3</accession>
<dbReference type="GO" id="GO:0000976">
    <property type="term" value="F:transcription cis-regulatory region binding"/>
    <property type="evidence" value="ECO:0007669"/>
    <property type="project" value="TreeGrafter"/>
</dbReference>
<feature type="domain" description="HTH araC/xylS-type" evidence="4">
    <location>
        <begin position="186"/>
        <end position="284"/>
    </location>
</feature>
<dbReference type="Gene3D" id="1.10.10.60">
    <property type="entry name" value="Homeodomain-like"/>
    <property type="match status" value="1"/>
</dbReference>
<dbReference type="AlphaFoldDB" id="A0A238GZG3"/>
<dbReference type="Proteomes" id="UP000198460">
    <property type="component" value="Unassembled WGS sequence"/>
</dbReference>
<dbReference type="GO" id="GO:0003700">
    <property type="term" value="F:DNA-binding transcription factor activity"/>
    <property type="evidence" value="ECO:0007669"/>
    <property type="project" value="InterPro"/>
</dbReference>
<keyword evidence="3" id="KW-0804">Transcription</keyword>
<dbReference type="EMBL" id="FXAN01000015">
    <property type="protein sequence ID" value="SMF98366.1"/>
    <property type="molecule type" value="Genomic_DNA"/>
</dbReference>
<dbReference type="InterPro" id="IPR020449">
    <property type="entry name" value="Tscrpt_reg_AraC-type_HTH"/>
</dbReference>
<dbReference type="PANTHER" id="PTHR47894:SF4">
    <property type="entry name" value="HTH-TYPE TRANSCRIPTIONAL REGULATOR GADX"/>
    <property type="match status" value="1"/>
</dbReference>
<dbReference type="PRINTS" id="PR00032">
    <property type="entry name" value="HTHARAC"/>
</dbReference>
<dbReference type="GO" id="GO:0005829">
    <property type="term" value="C:cytosol"/>
    <property type="evidence" value="ECO:0007669"/>
    <property type="project" value="TreeGrafter"/>
</dbReference>
<proteinExistence type="predicted"/>
<dbReference type="SUPFAM" id="SSF46689">
    <property type="entry name" value="Homeodomain-like"/>
    <property type="match status" value="1"/>
</dbReference>
<dbReference type="InterPro" id="IPR018060">
    <property type="entry name" value="HTH_AraC"/>
</dbReference>
<keyword evidence="1" id="KW-0805">Transcription regulation</keyword>
<name>A0A238GZG3_9BURK</name>
<evidence type="ECO:0000313" key="5">
    <source>
        <dbReference type="EMBL" id="SMF98366.1"/>
    </source>
</evidence>
<evidence type="ECO:0000256" key="1">
    <source>
        <dbReference type="ARBA" id="ARBA00023015"/>
    </source>
</evidence>
<sequence length="292" mass="33216">MASLPFVTGAFSRLSTFRTCSALGRPHLGLLGYIALPSQTVGDAFENISELFPHHQQRSLLRIVRQREFSRIEYRIYDSGIIARRQDAELSLGMFFNILRHALGSQWRPQAIHFEHARPESWLEHERCFGAPAHFSQLCNAIVLDSRELETPMPRADVHLLALMRHNLAGLGLANAQKAQTASLVERVSAVIRSRIADGEPTLDDIAQTLNIPSRTLQRRLRTHGYTYQEILLEVRREVALGYLCDPDIPITELAFLLGYSEISAFSRAFHRWFDTSPSEWRRGYLKAHGIS</sequence>
<dbReference type="Pfam" id="PF12833">
    <property type="entry name" value="HTH_18"/>
    <property type="match status" value="1"/>
</dbReference>